<gene>
    <name evidence="1" type="ORF">OJ1111_B08.31</name>
    <name evidence="2" type="ORF">OsJ_27418</name>
</gene>
<reference evidence="1" key="1">
    <citation type="submission" date="2001-07" db="EMBL/GenBank/DDBJ databases">
        <title>Oryza sativa nipponbare(GA3) genomic DNA, chromosome 8, BAC clone:OJ1111_B08.</title>
        <authorList>
            <person name="Sasaki T."/>
            <person name="Matsumoto T."/>
            <person name="Yamamoto K."/>
        </authorList>
    </citation>
    <scope>NUCLEOTIDE SEQUENCE</scope>
</reference>
<accession>B9G121</accession>
<dbReference type="EMBL" id="CM000145">
    <property type="protein sequence ID" value="EEE68738.1"/>
    <property type="molecule type" value="Genomic_DNA"/>
</dbReference>
<reference evidence="2" key="5">
    <citation type="submission" date="2008-12" db="EMBL/GenBank/DDBJ databases">
        <title>Improved gene annotation of the rice (Oryza sativa) genomes.</title>
        <authorList>
            <person name="Wang J."/>
            <person name="Li R."/>
            <person name="Fan W."/>
            <person name="Huang Q."/>
            <person name="Zhang J."/>
            <person name="Zhou Y."/>
            <person name="Hu Y."/>
            <person name="Zi S."/>
            <person name="Li J."/>
            <person name="Ni P."/>
            <person name="Zheng H."/>
            <person name="Zhang Y."/>
            <person name="Zhao M."/>
            <person name="Hao Q."/>
            <person name="McDermott J."/>
            <person name="Samudrala R."/>
            <person name="Kristiansen K."/>
            <person name="Wong G.K.-S."/>
        </authorList>
    </citation>
    <scope>NUCLEOTIDE SEQUENCE</scope>
</reference>
<evidence type="ECO:0000313" key="3">
    <source>
        <dbReference type="Proteomes" id="UP000000763"/>
    </source>
</evidence>
<proteinExistence type="predicted"/>
<reference evidence="3" key="4">
    <citation type="journal article" date="2008" name="Nucleic Acids Res.">
        <title>The rice annotation project database (RAP-DB): 2008 update.</title>
        <authorList>
            <consortium name="The rice annotation project (RAP)"/>
        </authorList>
    </citation>
    <scope>GENOME REANNOTATION</scope>
    <source>
        <strain evidence="3">cv. Nipponbare</strain>
    </source>
</reference>
<dbReference type="AlphaFoldDB" id="Q6ZKS3"/>
<evidence type="ECO:0000313" key="2">
    <source>
        <dbReference type="EMBL" id="EEE68738.1"/>
    </source>
</evidence>
<evidence type="ECO:0000313" key="1">
    <source>
        <dbReference type="EMBL" id="BAC99351.1"/>
    </source>
</evidence>
<accession>Q6ZKS3</accession>
<dbReference type="Proteomes" id="UP000007752">
    <property type="component" value="Chromosome 8"/>
</dbReference>
<name>Q6ZKS3_ORYSJ</name>
<organism evidence="2">
    <name type="scientific">Oryza sativa subsp. japonica</name>
    <name type="common">Rice</name>
    <dbReference type="NCBI Taxonomy" id="39947"/>
    <lineage>
        <taxon>Eukaryota</taxon>
        <taxon>Viridiplantae</taxon>
        <taxon>Streptophyta</taxon>
        <taxon>Embryophyta</taxon>
        <taxon>Tracheophyta</taxon>
        <taxon>Spermatophyta</taxon>
        <taxon>Magnoliopsida</taxon>
        <taxon>Liliopsida</taxon>
        <taxon>Poales</taxon>
        <taxon>Poaceae</taxon>
        <taxon>BOP clade</taxon>
        <taxon>Oryzoideae</taxon>
        <taxon>Oryzeae</taxon>
        <taxon>Oryzinae</taxon>
        <taxon>Oryza</taxon>
        <taxon>Oryza sativa</taxon>
    </lineage>
</organism>
<dbReference type="EMBL" id="AP003868">
    <property type="protein sequence ID" value="BAC99351.1"/>
    <property type="molecule type" value="Genomic_DNA"/>
</dbReference>
<reference evidence="3" key="2">
    <citation type="journal article" date="2005" name="Nature">
        <title>The map-based sequence of the rice genome.</title>
        <authorList>
            <consortium name="International rice genome sequencing project (IRGSP)"/>
            <person name="Matsumoto T."/>
            <person name="Wu J."/>
            <person name="Kanamori H."/>
            <person name="Katayose Y."/>
            <person name="Fujisawa M."/>
            <person name="Namiki N."/>
            <person name="Mizuno H."/>
            <person name="Yamamoto K."/>
            <person name="Antonio B.A."/>
            <person name="Baba T."/>
            <person name="Sakata K."/>
            <person name="Nagamura Y."/>
            <person name="Aoki H."/>
            <person name="Arikawa K."/>
            <person name="Arita K."/>
            <person name="Bito T."/>
            <person name="Chiden Y."/>
            <person name="Fujitsuka N."/>
            <person name="Fukunaka R."/>
            <person name="Hamada M."/>
            <person name="Harada C."/>
            <person name="Hayashi A."/>
            <person name="Hijishita S."/>
            <person name="Honda M."/>
            <person name="Hosokawa S."/>
            <person name="Ichikawa Y."/>
            <person name="Idonuma A."/>
            <person name="Iijima M."/>
            <person name="Ikeda M."/>
            <person name="Ikeno M."/>
            <person name="Ito K."/>
            <person name="Ito S."/>
            <person name="Ito T."/>
            <person name="Ito Y."/>
            <person name="Ito Y."/>
            <person name="Iwabuchi A."/>
            <person name="Kamiya K."/>
            <person name="Karasawa W."/>
            <person name="Kurita K."/>
            <person name="Katagiri S."/>
            <person name="Kikuta A."/>
            <person name="Kobayashi H."/>
            <person name="Kobayashi N."/>
            <person name="Machita K."/>
            <person name="Maehara T."/>
            <person name="Masukawa M."/>
            <person name="Mizubayashi T."/>
            <person name="Mukai Y."/>
            <person name="Nagasaki H."/>
            <person name="Nagata Y."/>
            <person name="Naito S."/>
            <person name="Nakashima M."/>
            <person name="Nakama Y."/>
            <person name="Nakamichi Y."/>
            <person name="Nakamura M."/>
            <person name="Meguro A."/>
            <person name="Negishi M."/>
            <person name="Ohta I."/>
            <person name="Ohta T."/>
            <person name="Okamoto M."/>
            <person name="Ono N."/>
            <person name="Saji S."/>
            <person name="Sakaguchi M."/>
            <person name="Sakai K."/>
            <person name="Shibata M."/>
            <person name="Shimokawa T."/>
            <person name="Song J."/>
            <person name="Takazaki Y."/>
            <person name="Terasawa K."/>
            <person name="Tsugane M."/>
            <person name="Tsuji K."/>
            <person name="Ueda S."/>
            <person name="Waki K."/>
            <person name="Yamagata H."/>
            <person name="Yamamoto M."/>
            <person name="Yamamoto S."/>
            <person name="Yamane H."/>
            <person name="Yoshiki S."/>
            <person name="Yoshihara R."/>
            <person name="Yukawa K."/>
            <person name="Zhong H."/>
            <person name="Yano M."/>
            <person name="Yuan Q."/>
            <person name="Ouyang S."/>
            <person name="Liu J."/>
            <person name="Jones K.M."/>
            <person name="Gansberger K."/>
            <person name="Moffat K."/>
            <person name="Hill J."/>
            <person name="Bera J."/>
            <person name="Fadrosh D."/>
            <person name="Jin S."/>
            <person name="Johri S."/>
            <person name="Kim M."/>
            <person name="Overton L."/>
            <person name="Reardon M."/>
            <person name="Tsitrin T."/>
            <person name="Vuong H."/>
            <person name="Weaver B."/>
            <person name="Ciecko A."/>
            <person name="Tallon L."/>
            <person name="Jackson J."/>
            <person name="Pai G."/>
            <person name="Aken S.V."/>
            <person name="Utterback T."/>
            <person name="Reidmuller S."/>
            <person name="Feldblyum T."/>
            <person name="Hsiao J."/>
            <person name="Zismann V."/>
            <person name="Iobst S."/>
            <person name="de Vazeille A.R."/>
            <person name="Buell C.R."/>
            <person name="Ying K."/>
            <person name="Li Y."/>
            <person name="Lu T."/>
            <person name="Huang Y."/>
            <person name="Zhao Q."/>
            <person name="Feng Q."/>
            <person name="Zhang L."/>
            <person name="Zhu J."/>
            <person name="Weng Q."/>
            <person name="Mu J."/>
            <person name="Lu Y."/>
            <person name="Fan D."/>
            <person name="Liu Y."/>
            <person name="Guan J."/>
            <person name="Zhang Y."/>
            <person name="Yu S."/>
            <person name="Liu X."/>
            <person name="Zhang Y."/>
            <person name="Hong G."/>
            <person name="Han B."/>
            <person name="Choisne N."/>
            <person name="Demange N."/>
            <person name="Orjeda G."/>
            <person name="Samain S."/>
            <person name="Cattolico L."/>
            <person name="Pelletier E."/>
            <person name="Couloux A."/>
            <person name="Segurens B."/>
            <person name="Wincker P."/>
            <person name="D'Hont A."/>
            <person name="Scarpelli C."/>
            <person name="Weissenbach J."/>
            <person name="Salanoubat M."/>
            <person name="Quetier F."/>
            <person name="Yu Y."/>
            <person name="Kim H.R."/>
            <person name="Rambo T."/>
            <person name="Currie J."/>
            <person name="Collura K."/>
            <person name="Luo M."/>
            <person name="Yang T."/>
            <person name="Ammiraju J.S.S."/>
            <person name="Engler F."/>
            <person name="Soderlund C."/>
            <person name="Wing R.A."/>
            <person name="Palmer L.E."/>
            <person name="de la Bastide M."/>
            <person name="Spiegel L."/>
            <person name="Nascimento L."/>
            <person name="Zutavern T."/>
            <person name="O'Shaughnessy A."/>
            <person name="Dike S."/>
            <person name="Dedhia N."/>
            <person name="Preston R."/>
            <person name="Balija V."/>
            <person name="McCombie W.R."/>
            <person name="Chow T."/>
            <person name="Chen H."/>
            <person name="Chung M."/>
            <person name="Chen C."/>
            <person name="Shaw J."/>
            <person name="Wu H."/>
            <person name="Hsiao K."/>
            <person name="Chao Y."/>
            <person name="Chu M."/>
            <person name="Cheng C."/>
            <person name="Hour A."/>
            <person name="Lee P."/>
            <person name="Lin S."/>
            <person name="Lin Y."/>
            <person name="Liou J."/>
            <person name="Liu S."/>
            <person name="Hsing Y."/>
            <person name="Raghuvanshi S."/>
            <person name="Mohanty A."/>
            <person name="Bharti A.K."/>
            <person name="Gaur A."/>
            <person name="Gupta V."/>
            <person name="Kumar D."/>
            <person name="Ravi V."/>
            <person name="Vij S."/>
            <person name="Kapur A."/>
            <person name="Khurana P."/>
            <person name="Khurana P."/>
            <person name="Khurana J.P."/>
            <person name="Tyagi A.K."/>
            <person name="Gaikwad K."/>
            <person name="Singh A."/>
            <person name="Dalal V."/>
            <person name="Srivastava S."/>
            <person name="Dixit A."/>
            <person name="Pal A.K."/>
            <person name="Ghazi I.A."/>
            <person name="Yadav M."/>
            <person name="Pandit A."/>
            <person name="Bhargava A."/>
            <person name="Sureshbabu K."/>
            <person name="Batra K."/>
            <person name="Sharma T.R."/>
            <person name="Mohapatra T."/>
            <person name="Singh N.K."/>
            <person name="Messing J."/>
            <person name="Nelson A.B."/>
            <person name="Fuks G."/>
            <person name="Kavchok S."/>
            <person name="Keizer G."/>
            <person name="Linton E."/>
            <person name="Llaca V."/>
            <person name="Song R."/>
            <person name="Tanyolac B."/>
            <person name="Young S."/>
            <person name="Ho-Il K."/>
            <person name="Hahn J.H."/>
            <person name="Sangsakoo G."/>
            <person name="Vanavichit A."/>
            <person name="de Mattos Luiz.A.T."/>
            <person name="Zimmer P.D."/>
            <person name="Malone G."/>
            <person name="Dellagostin O."/>
            <person name="de Oliveira A.C."/>
            <person name="Bevan M."/>
            <person name="Bancroft I."/>
            <person name="Minx P."/>
            <person name="Cordum H."/>
            <person name="Wilson R."/>
            <person name="Cheng Z."/>
            <person name="Jin W."/>
            <person name="Jiang J."/>
            <person name="Leong S.A."/>
            <person name="Iwama H."/>
            <person name="Gojobori T."/>
            <person name="Itoh T."/>
            <person name="Niimura Y."/>
            <person name="Fujii Y."/>
            <person name="Habara T."/>
            <person name="Sakai H."/>
            <person name="Sato Y."/>
            <person name="Wilson G."/>
            <person name="Kumar K."/>
            <person name="McCouch S."/>
            <person name="Juretic N."/>
            <person name="Hoen D."/>
            <person name="Wright S."/>
            <person name="Bruskiewich R."/>
            <person name="Bureau T."/>
            <person name="Miyao A."/>
            <person name="Hirochika H."/>
            <person name="Nishikawa T."/>
            <person name="Kadowaki K."/>
            <person name="Sugiura M."/>
            <person name="Burr B."/>
            <person name="Sasaki T."/>
        </authorList>
    </citation>
    <scope>NUCLEOTIDE SEQUENCE [LARGE SCALE GENOMIC DNA]</scope>
    <source>
        <strain evidence="3">cv. Nipponbare</strain>
    </source>
</reference>
<dbReference type="Proteomes" id="UP000000763">
    <property type="component" value="Chromosome 8"/>
</dbReference>
<sequence length="56" mass="6135">MPTPPRIPLAPLQQPWQDLLVPEAASGALEVAVVEDVLAMLRLLLEKGEDFAAVEW</sequence>
<protein>
    <submittedName>
        <fullName evidence="2">Uncharacterized protein</fullName>
    </submittedName>
</protein>
<reference evidence="2" key="3">
    <citation type="journal article" date="2005" name="PLoS Biol.">
        <title>The genomes of Oryza sativa: a history of duplications.</title>
        <authorList>
            <person name="Yu J."/>
            <person name="Wang J."/>
            <person name="Lin W."/>
            <person name="Li S."/>
            <person name="Li H."/>
            <person name="Zhou J."/>
            <person name="Ni P."/>
            <person name="Dong W."/>
            <person name="Hu S."/>
            <person name="Zeng C."/>
            <person name="Zhang J."/>
            <person name="Zhang Y."/>
            <person name="Li R."/>
            <person name="Xu Z."/>
            <person name="Li S."/>
            <person name="Li X."/>
            <person name="Zheng H."/>
            <person name="Cong L."/>
            <person name="Lin L."/>
            <person name="Yin J."/>
            <person name="Geng J."/>
            <person name="Li G."/>
            <person name="Shi J."/>
            <person name="Liu J."/>
            <person name="Lv H."/>
            <person name="Li J."/>
            <person name="Wang J."/>
            <person name="Deng Y."/>
            <person name="Ran L."/>
            <person name="Shi X."/>
            <person name="Wang X."/>
            <person name="Wu Q."/>
            <person name="Li C."/>
            <person name="Ren X."/>
            <person name="Wang J."/>
            <person name="Wang X."/>
            <person name="Li D."/>
            <person name="Liu D."/>
            <person name="Zhang X."/>
            <person name="Ji Z."/>
            <person name="Zhao W."/>
            <person name="Sun Y."/>
            <person name="Zhang Z."/>
            <person name="Bao J."/>
            <person name="Han Y."/>
            <person name="Dong L."/>
            <person name="Ji J."/>
            <person name="Chen P."/>
            <person name="Wu S."/>
            <person name="Liu J."/>
            <person name="Xiao Y."/>
            <person name="Bu D."/>
            <person name="Tan J."/>
            <person name="Yang L."/>
            <person name="Ye C."/>
            <person name="Zhang J."/>
            <person name="Xu J."/>
            <person name="Zhou Y."/>
            <person name="Yu Y."/>
            <person name="Zhang B."/>
            <person name="Zhuang S."/>
            <person name="Wei H."/>
            <person name="Liu B."/>
            <person name="Lei M."/>
            <person name="Yu H."/>
            <person name="Li Y."/>
            <person name="Xu H."/>
            <person name="Wei S."/>
            <person name="He X."/>
            <person name="Fang L."/>
            <person name="Zhang Z."/>
            <person name="Zhang Y."/>
            <person name="Huang X."/>
            <person name="Su Z."/>
            <person name="Tong W."/>
            <person name="Li J."/>
            <person name="Tong Z."/>
            <person name="Li S."/>
            <person name="Ye J."/>
            <person name="Wang L."/>
            <person name="Fang L."/>
            <person name="Lei T."/>
            <person name="Chen C."/>
            <person name="Chen H."/>
            <person name="Xu Z."/>
            <person name="Li H."/>
            <person name="Huang H."/>
            <person name="Zhang F."/>
            <person name="Xu H."/>
            <person name="Li N."/>
            <person name="Zhao C."/>
            <person name="Li S."/>
            <person name="Dong L."/>
            <person name="Huang Y."/>
            <person name="Li L."/>
            <person name="Xi Y."/>
            <person name="Qi Q."/>
            <person name="Li W."/>
            <person name="Zhang B."/>
            <person name="Hu W."/>
            <person name="Zhang Y."/>
            <person name="Tian X."/>
            <person name="Jiao Y."/>
            <person name="Liang X."/>
            <person name="Jin J."/>
            <person name="Gao L."/>
            <person name="Zheng W."/>
            <person name="Hao B."/>
            <person name="Liu S."/>
            <person name="Wang W."/>
            <person name="Yuan L."/>
            <person name="Cao M."/>
            <person name="McDermott J."/>
            <person name="Samudrala R."/>
            <person name="Wang J."/>
            <person name="Wong G.K."/>
            <person name="Yang H."/>
        </authorList>
    </citation>
    <scope>NUCLEOTIDE SEQUENCE [LARGE SCALE GENOMIC DNA]</scope>
</reference>